<evidence type="ECO:0000313" key="1">
    <source>
        <dbReference type="EMBL" id="DAE13412.1"/>
    </source>
</evidence>
<proteinExistence type="predicted"/>
<dbReference type="EMBL" id="BK015564">
    <property type="protein sequence ID" value="DAE13412.1"/>
    <property type="molecule type" value="Genomic_DNA"/>
</dbReference>
<protein>
    <submittedName>
        <fullName evidence="1">Uncharacterized protein</fullName>
    </submittedName>
</protein>
<organism evidence="1">
    <name type="scientific">Siphoviridae sp. ctLqe90</name>
    <dbReference type="NCBI Taxonomy" id="2825456"/>
    <lineage>
        <taxon>Viruses</taxon>
        <taxon>Duplodnaviria</taxon>
        <taxon>Heunggongvirae</taxon>
        <taxon>Uroviricota</taxon>
        <taxon>Caudoviricetes</taxon>
    </lineage>
</organism>
<accession>A0A8S5Q4D8</accession>
<sequence length="45" mass="5150">MFQGIEDAITNDICYKAQNAKQLFINNFEKNLGKDENNSNNLLTN</sequence>
<reference evidence="1" key="1">
    <citation type="journal article" date="2021" name="Proc. Natl. Acad. Sci. U.S.A.">
        <title>A Catalog of Tens of Thousands of Viruses from Human Metagenomes Reveals Hidden Associations with Chronic Diseases.</title>
        <authorList>
            <person name="Tisza M.J."/>
            <person name="Buck C.B."/>
        </authorList>
    </citation>
    <scope>NUCLEOTIDE SEQUENCE</scope>
    <source>
        <strain evidence="1">CtLqe90</strain>
    </source>
</reference>
<name>A0A8S5Q4D8_9CAUD</name>